<dbReference type="GO" id="GO:0043165">
    <property type="term" value="P:Gram-negative-bacterium-type cell outer membrane assembly"/>
    <property type="evidence" value="ECO:0007669"/>
    <property type="project" value="UniProtKB-UniRule"/>
</dbReference>
<evidence type="ECO:0000256" key="7">
    <source>
        <dbReference type="ARBA" id="ARBA00023237"/>
    </source>
</evidence>
<keyword evidence="5 8" id="KW-0677">Repeat</keyword>
<dbReference type="PANTHER" id="PTHR12815:SF23">
    <property type="entry name" value="OUTER MEMBRANE PROTEIN ASSEMBLY FACTOR BAMA"/>
    <property type="match status" value="1"/>
</dbReference>
<dbReference type="Pfam" id="PF01103">
    <property type="entry name" value="Omp85"/>
    <property type="match status" value="1"/>
</dbReference>
<dbReference type="Gene3D" id="3.10.20.310">
    <property type="entry name" value="membrane protein fhac"/>
    <property type="match status" value="5"/>
</dbReference>
<evidence type="ECO:0000256" key="4">
    <source>
        <dbReference type="ARBA" id="ARBA00022729"/>
    </source>
</evidence>
<dbReference type="PROSITE" id="PS51779">
    <property type="entry name" value="POTRA"/>
    <property type="match status" value="5"/>
</dbReference>
<proteinExistence type="inferred from homology"/>
<evidence type="ECO:0000313" key="12">
    <source>
        <dbReference type="Proteomes" id="UP000824150"/>
    </source>
</evidence>
<keyword evidence="3 8" id="KW-0812">Transmembrane</keyword>
<feature type="domain" description="POTRA" evidence="10">
    <location>
        <begin position="105"/>
        <end position="185"/>
    </location>
</feature>
<evidence type="ECO:0000256" key="8">
    <source>
        <dbReference type="HAMAP-Rule" id="MF_01430"/>
    </source>
</evidence>
<feature type="domain" description="POTRA" evidence="10">
    <location>
        <begin position="188"/>
        <end position="276"/>
    </location>
</feature>
<sequence precursor="true">MKGVRRKTALALGLSWALSTALLMPSSAIAAAADQSFTVQDIEVRGLNRVSLGAVLLALPVAQGEVMNAEQSALALKRLYATGNFDDVALSRDGNKLIVTVKERPTIGNVEFAGNEQIAEDALRNVIEQQGLRAGEPLNVQTLNTIQQSLEDFYHSAGMYQARVRTVLSYLPRNRVDVKIEFTEGEGAEIEQINIVGNKAFPEDVLLAQMQLRDDVPWWNFIANQRYDTQKFGADLESLRSYYMDRGYVKFRITDTSVEMTPDRKGLYLTIGVDEGDCYTVGKASLRGNTLKYGEQMQQLLTFEEGETYSAAKVTAIEEALRDYLGKYGYAYSQVRAFPTFDEENKVVNLEFNVEPGSRVYVSQVLITGNNSTDDTVIRRELRQMDGTWLSNEALDASEARLNRTGFFETVTVEPKRTGNTPDTVNLDVNVKEQPTGSISGGIGYGTDSGLMIQGGVSQANVFGWGSRASLSAYSNDYRDHAEVSYTDPYYTVDNVSLGGRIYYDKFQGDDADVVRYENETTGIEVNAGYPIAENMNMSYSLGFEQNRIDSGDDLFSQALVFWEDQGQWGDWSDTFNNFNASVRFTRNNLDRSVFPTSGSRQVLSAYMTLPSVSDLEYYKLSAETYHYLPLDSEHDYVFALRGRAAYGDGYGDQERLPFFANFYLGGSEWMRGFDHNSIGPRAIYVSGSHAYTSDTPVGGNALWTVSAEFVVPTPIVAEAYKRQVRTSFFFDAGALWDTHDDDYADAGDSADPSKYRASVGVSLSWLSPIGPLVFSLARPVKDYSGDETQTFNFNIGGRF</sequence>
<feature type="domain" description="POTRA" evidence="10">
    <location>
        <begin position="279"/>
        <end position="357"/>
    </location>
</feature>
<dbReference type="PANTHER" id="PTHR12815">
    <property type="entry name" value="SORTING AND ASSEMBLY MACHINERY SAMM50 PROTEIN FAMILY MEMBER"/>
    <property type="match status" value="1"/>
</dbReference>
<dbReference type="Gene3D" id="2.40.160.50">
    <property type="entry name" value="membrane protein fhac: a member of the omp85/tpsb transporter family"/>
    <property type="match status" value="1"/>
</dbReference>
<dbReference type="GO" id="GO:0009279">
    <property type="term" value="C:cell outer membrane"/>
    <property type="evidence" value="ECO:0007669"/>
    <property type="project" value="UniProtKB-SubCell"/>
</dbReference>
<dbReference type="FunFam" id="3.10.20.310:FF:000002">
    <property type="entry name" value="Outer membrane protein assembly factor BamA"/>
    <property type="match status" value="1"/>
</dbReference>
<dbReference type="InterPro" id="IPR039910">
    <property type="entry name" value="D15-like"/>
</dbReference>
<protein>
    <recommendedName>
        <fullName evidence="8 9">Outer membrane protein assembly factor BamA</fullName>
    </recommendedName>
</protein>
<name>A0A9E2NRX6_9GAMM</name>
<comment type="similarity">
    <text evidence="8">Belongs to the BamA family.</text>
</comment>
<reference evidence="11" key="2">
    <citation type="submission" date="2021-04" db="EMBL/GenBank/DDBJ databases">
        <authorList>
            <person name="Gilroy R."/>
        </authorList>
    </citation>
    <scope>NUCLEOTIDE SEQUENCE</scope>
    <source>
        <strain evidence="11">687</strain>
    </source>
</reference>
<accession>A0A9E2NRX6</accession>
<dbReference type="GO" id="GO:0051205">
    <property type="term" value="P:protein insertion into membrane"/>
    <property type="evidence" value="ECO:0007669"/>
    <property type="project" value="UniProtKB-UniRule"/>
</dbReference>
<keyword evidence="4 8" id="KW-0732">Signal</keyword>
<feature type="chain" id="PRO_5039774927" description="Outer membrane protein assembly factor BamA" evidence="8">
    <location>
        <begin position="31"/>
        <end position="800"/>
    </location>
</feature>
<evidence type="ECO:0000256" key="6">
    <source>
        <dbReference type="ARBA" id="ARBA00023136"/>
    </source>
</evidence>
<reference evidence="11" key="1">
    <citation type="journal article" date="2021" name="PeerJ">
        <title>Extensive microbial diversity within the chicken gut microbiome revealed by metagenomics and culture.</title>
        <authorList>
            <person name="Gilroy R."/>
            <person name="Ravi A."/>
            <person name="Getino M."/>
            <person name="Pursley I."/>
            <person name="Horton D.L."/>
            <person name="Alikhan N.F."/>
            <person name="Baker D."/>
            <person name="Gharbi K."/>
            <person name="Hall N."/>
            <person name="Watson M."/>
            <person name="Adriaenssens E.M."/>
            <person name="Foster-Nyarko E."/>
            <person name="Jarju S."/>
            <person name="Secka A."/>
            <person name="Antonio M."/>
            <person name="Oren A."/>
            <person name="Chaudhuri R.R."/>
            <person name="La Ragione R."/>
            <person name="Hildebrand F."/>
            <person name="Pallen M.J."/>
        </authorList>
    </citation>
    <scope>NUCLEOTIDE SEQUENCE</scope>
    <source>
        <strain evidence="11">687</strain>
    </source>
</reference>
<dbReference type="Proteomes" id="UP000824150">
    <property type="component" value="Unassembled WGS sequence"/>
</dbReference>
<dbReference type="Pfam" id="PF07244">
    <property type="entry name" value="POTRA"/>
    <property type="match status" value="4"/>
</dbReference>
<evidence type="ECO:0000256" key="2">
    <source>
        <dbReference type="ARBA" id="ARBA00022452"/>
    </source>
</evidence>
<feature type="signal peptide" evidence="8">
    <location>
        <begin position="1"/>
        <end position="30"/>
    </location>
</feature>
<evidence type="ECO:0000256" key="5">
    <source>
        <dbReference type="ARBA" id="ARBA00022737"/>
    </source>
</evidence>
<keyword evidence="2 8" id="KW-1134">Transmembrane beta strand</keyword>
<dbReference type="PIRSF" id="PIRSF006076">
    <property type="entry name" value="OM_assembly_OMP85"/>
    <property type="match status" value="1"/>
</dbReference>
<comment type="function">
    <text evidence="8">Part of the outer membrane protein assembly complex, which is involved in assembly and insertion of beta-barrel proteins into the outer membrane.</text>
</comment>
<dbReference type="InterPro" id="IPR034746">
    <property type="entry name" value="POTRA"/>
</dbReference>
<evidence type="ECO:0000256" key="9">
    <source>
        <dbReference type="NCBIfam" id="TIGR03303"/>
    </source>
</evidence>
<comment type="caution">
    <text evidence="11">The sequence shown here is derived from an EMBL/GenBank/DDBJ whole genome shotgun (WGS) entry which is preliminary data.</text>
</comment>
<dbReference type="AlphaFoldDB" id="A0A9E2NRX6"/>
<dbReference type="NCBIfam" id="TIGR03303">
    <property type="entry name" value="OM_YaeT"/>
    <property type="match status" value="1"/>
</dbReference>
<dbReference type="HAMAP" id="MF_01430">
    <property type="entry name" value="OM_assembly_BamA"/>
    <property type="match status" value="1"/>
</dbReference>
<evidence type="ECO:0000256" key="3">
    <source>
        <dbReference type="ARBA" id="ARBA00022692"/>
    </source>
</evidence>
<comment type="subunit">
    <text evidence="8">Part of the Bam complex.</text>
</comment>
<keyword evidence="6 8" id="KW-0472">Membrane</keyword>
<dbReference type="InterPro" id="IPR000184">
    <property type="entry name" value="Bac_surfAg_D15"/>
</dbReference>
<keyword evidence="7 8" id="KW-0998">Cell outer membrane</keyword>
<feature type="domain" description="POTRA" evidence="10">
    <location>
        <begin position="37"/>
        <end position="104"/>
    </location>
</feature>
<evidence type="ECO:0000313" key="11">
    <source>
        <dbReference type="EMBL" id="MBU3826611.1"/>
    </source>
</evidence>
<dbReference type="InterPro" id="IPR023707">
    <property type="entry name" value="OM_assembly_BamA"/>
</dbReference>
<organism evidence="11 12">
    <name type="scientific">Candidatus Anaerobiospirillum merdipullorum</name>
    <dbReference type="NCBI Taxonomy" id="2838450"/>
    <lineage>
        <taxon>Bacteria</taxon>
        <taxon>Pseudomonadati</taxon>
        <taxon>Pseudomonadota</taxon>
        <taxon>Gammaproteobacteria</taxon>
        <taxon>Aeromonadales</taxon>
        <taxon>Succinivibrionaceae</taxon>
        <taxon>Anaerobiospirillum</taxon>
    </lineage>
</organism>
<evidence type="ECO:0000259" key="10">
    <source>
        <dbReference type="PROSITE" id="PS51779"/>
    </source>
</evidence>
<comment type="subcellular location">
    <subcellularLocation>
        <location evidence="8">Cell outer membrane</location>
    </subcellularLocation>
    <subcellularLocation>
        <location evidence="1">Membrane</location>
    </subcellularLocation>
</comment>
<feature type="domain" description="POTRA" evidence="10">
    <location>
        <begin position="360"/>
        <end position="434"/>
    </location>
</feature>
<evidence type="ECO:0000256" key="1">
    <source>
        <dbReference type="ARBA" id="ARBA00004370"/>
    </source>
</evidence>
<dbReference type="EMBL" id="JAHLFG010000039">
    <property type="protein sequence ID" value="MBU3826611.1"/>
    <property type="molecule type" value="Genomic_DNA"/>
</dbReference>
<gene>
    <name evidence="8 11" type="primary">bamA</name>
    <name evidence="11" type="ORF">IAA31_03875</name>
</gene>
<dbReference type="InterPro" id="IPR010827">
    <property type="entry name" value="BamA/TamA_POTRA"/>
</dbReference>